<dbReference type="InterPro" id="IPR043428">
    <property type="entry name" value="LivM-like"/>
</dbReference>
<evidence type="ECO:0000256" key="5">
    <source>
        <dbReference type="ARBA" id="ARBA00023136"/>
    </source>
</evidence>
<keyword evidence="4 6" id="KW-1133">Transmembrane helix</keyword>
<evidence type="ECO:0000313" key="7">
    <source>
        <dbReference type="EMBL" id="SPD88220.1"/>
    </source>
</evidence>
<feature type="transmembrane region" description="Helical" evidence="6">
    <location>
        <begin position="21"/>
        <end position="40"/>
    </location>
</feature>
<keyword evidence="3 6" id="KW-0812">Transmembrane</keyword>
<protein>
    <submittedName>
        <fullName evidence="7">Branched-chain amino acid ABC transporter permease protein</fullName>
    </submittedName>
</protein>
<dbReference type="Pfam" id="PF02653">
    <property type="entry name" value="BPD_transp_2"/>
    <property type="match status" value="1"/>
</dbReference>
<feature type="transmembrane region" description="Helical" evidence="6">
    <location>
        <begin position="60"/>
        <end position="81"/>
    </location>
</feature>
<gene>
    <name evidence="7" type="primary">livM</name>
    <name evidence="7" type="ORF">MPLG2_3190</name>
</gene>
<name>A0A2N9JJL2_9ACTN</name>
<accession>A0A2N9JJL2</accession>
<reference evidence="7 8" key="1">
    <citation type="submission" date="2018-02" db="EMBL/GenBank/DDBJ databases">
        <authorList>
            <person name="Cohen D.B."/>
            <person name="Kent A.D."/>
        </authorList>
    </citation>
    <scope>NUCLEOTIDE SEQUENCE [LARGE SCALE GENOMIC DNA]</scope>
    <source>
        <strain evidence="7">1</strain>
    </source>
</reference>
<dbReference type="PANTHER" id="PTHR30482:SF10">
    <property type="entry name" value="HIGH-AFFINITY BRANCHED-CHAIN AMINO ACID TRANSPORT PROTEIN BRAE"/>
    <property type="match status" value="1"/>
</dbReference>
<feature type="transmembrane region" description="Helical" evidence="6">
    <location>
        <begin position="340"/>
        <end position="356"/>
    </location>
</feature>
<keyword evidence="8" id="KW-1185">Reference proteome</keyword>
<feature type="transmembrane region" description="Helical" evidence="6">
    <location>
        <begin position="283"/>
        <end position="305"/>
    </location>
</feature>
<feature type="transmembrane region" description="Helical" evidence="6">
    <location>
        <begin position="251"/>
        <end position="276"/>
    </location>
</feature>
<dbReference type="KEGG" id="mgg:MPLG2_3190"/>
<feature type="transmembrane region" description="Helical" evidence="6">
    <location>
        <begin position="443"/>
        <end position="468"/>
    </location>
</feature>
<feature type="transmembrane region" description="Helical" evidence="6">
    <location>
        <begin position="165"/>
        <end position="189"/>
    </location>
</feature>
<feature type="transmembrane region" description="Helical" evidence="6">
    <location>
        <begin position="488"/>
        <end position="512"/>
    </location>
</feature>
<dbReference type="Proteomes" id="UP000238164">
    <property type="component" value="Chromosome 1"/>
</dbReference>
<feature type="transmembrane region" description="Helical" evidence="6">
    <location>
        <begin position="135"/>
        <end position="153"/>
    </location>
</feature>
<dbReference type="OrthoDB" id="9814461at2"/>
<evidence type="ECO:0000256" key="6">
    <source>
        <dbReference type="SAM" id="Phobius"/>
    </source>
</evidence>
<keyword evidence="5 6" id="KW-0472">Membrane</keyword>
<evidence type="ECO:0000256" key="4">
    <source>
        <dbReference type="ARBA" id="ARBA00022989"/>
    </source>
</evidence>
<evidence type="ECO:0000256" key="1">
    <source>
        <dbReference type="ARBA" id="ARBA00004651"/>
    </source>
</evidence>
<feature type="transmembrane region" description="Helical" evidence="6">
    <location>
        <begin position="195"/>
        <end position="216"/>
    </location>
</feature>
<comment type="subcellular location">
    <subcellularLocation>
        <location evidence="1">Cell membrane</location>
        <topology evidence="1">Multi-pass membrane protein</topology>
    </subcellularLocation>
</comment>
<dbReference type="CDD" id="cd06581">
    <property type="entry name" value="TM_PBP1_LivM_like"/>
    <property type="match status" value="1"/>
</dbReference>
<dbReference type="InterPro" id="IPR001851">
    <property type="entry name" value="ABC_transp_permease"/>
</dbReference>
<feature type="transmembrane region" description="Helical" evidence="6">
    <location>
        <begin position="102"/>
        <end position="123"/>
    </location>
</feature>
<evidence type="ECO:0000256" key="2">
    <source>
        <dbReference type="ARBA" id="ARBA00022475"/>
    </source>
</evidence>
<sequence>MRIPTVFTPELQKQYHVTGRMVAMAGGLLFAVSAYLPWAYTGAALDNMSYLGGPSTLQFLGLTLGLIVAWCAAMGWIEPWADRRGFARPLIRVSKRVGWTRGSKAMGIGLLAYIVLILVVIAIELRGLVAVEWGGWVALVAALMAFVGTRLLIAGRAPSLERVRSAAWVEIVAIALILLLALLLVAYALNQNDGGIFLSIIAFAGALSAFVLRSGIGAWISEAGQKHRTVLVFSSFLVAFLFPFTQNGSDANMSIATQVLVFAATAVGLNIVVGLAGLLDLGYIAFLGAGAFTAATLSESAFATINWKPPFIVVMLIAGLISASLGLLIGSPTLRVSGDYLAIVTLAFGEIFRITMNNLDGQSGPNLTHGSSGIPAIPNLELFGFDFGKPHVVFGITLGRFSNYFFLMLLIMAVIVLVFTRLNHSRIGRGWVAIREDEKAAEAMGVNVFGLKLLAFAGGAFLAGFAGAVKAHVDVSVIPDQYVFLESAFLLAAVVLGGMGTVIGVILGATLLKLLPEKLRFVSEYRMLLFGLLMVVMMRFRPEGMIPNQRRALEFHSDDEELVQEIEEDLPYEFAEEKS</sequence>
<feature type="transmembrane region" description="Helical" evidence="6">
    <location>
        <begin position="404"/>
        <end position="422"/>
    </location>
</feature>
<feature type="transmembrane region" description="Helical" evidence="6">
    <location>
        <begin position="228"/>
        <end position="245"/>
    </location>
</feature>
<dbReference type="RefSeq" id="WP_105186775.1">
    <property type="nucleotide sequence ID" value="NZ_BAAAGO010000044.1"/>
</dbReference>
<dbReference type="GO" id="GO:0015658">
    <property type="term" value="F:branched-chain amino acid transmembrane transporter activity"/>
    <property type="evidence" value="ECO:0007669"/>
    <property type="project" value="InterPro"/>
</dbReference>
<dbReference type="GO" id="GO:0005886">
    <property type="term" value="C:plasma membrane"/>
    <property type="evidence" value="ECO:0007669"/>
    <property type="project" value="UniProtKB-SubCell"/>
</dbReference>
<evidence type="ECO:0000313" key="8">
    <source>
        <dbReference type="Proteomes" id="UP000238164"/>
    </source>
</evidence>
<evidence type="ECO:0000256" key="3">
    <source>
        <dbReference type="ARBA" id="ARBA00022692"/>
    </source>
</evidence>
<dbReference type="AlphaFoldDB" id="A0A2N9JJL2"/>
<dbReference type="EMBL" id="LT985188">
    <property type="protein sequence ID" value="SPD88220.1"/>
    <property type="molecule type" value="Genomic_DNA"/>
</dbReference>
<feature type="transmembrane region" description="Helical" evidence="6">
    <location>
        <begin position="311"/>
        <end position="328"/>
    </location>
</feature>
<proteinExistence type="predicted"/>
<keyword evidence="2" id="KW-1003">Cell membrane</keyword>
<organism evidence="7 8">
    <name type="scientific">Micropruina glycogenica</name>
    <dbReference type="NCBI Taxonomy" id="75385"/>
    <lineage>
        <taxon>Bacteria</taxon>
        <taxon>Bacillati</taxon>
        <taxon>Actinomycetota</taxon>
        <taxon>Actinomycetes</taxon>
        <taxon>Propionibacteriales</taxon>
        <taxon>Nocardioidaceae</taxon>
        <taxon>Micropruina</taxon>
    </lineage>
</organism>
<dbReference type="PANTHER" id="PTHR30482">
    <property type="entry name" value="HIGH-AFFINITY BRANCHED-CHAIN AMINO ACID TRANSPORT SYSTEM PERMEASE"/>
    <property type="match status" value="1"/>
</dbReference>